<dbReference type="Gene3D" id="3.40.50.10190">
    <property type="entry name" value="BRCT domain"/>
    <property type="match status" value="1"/>
</dbReference>
<dbReference type="CDD" id="cd17707">
    <property type="entry name" value="BRCT_XRCC1_rpt2"/>
    <property type="match status" value="1"/>
</dbReference>
<dbReference type="Pfam" id="PF00533">
    <property type="entry name" value="BRCT"/>
    <property type="match status" value="1"/>
</dbReference>
<dbReference type="RefSeq" id="XP_067173031.1">
    <property type="nucleotide sequence ID" value="XM_067316930.1"/>
</dbReference>
<sequence>MVPAPPADDPYGGSTDENTDSDEPIPPLPDFFVDKTFFLYGDFAAPERRLLQRYVTAFGGALAPYMSEKVTHVVTAQDWDETFEEALDVNPSLSFVRPRWVLACGERLRLGCHRSPSPSSPAPEACRRVSSRVIACQAVSSRVGAVQACHRVPSRVPAGRCVLWRVAPWRRPSPHVLPVSGRFHAN</sequence>
<dbReference type="SMART" id="SM00292">
    <property type="entry name" value="BRCT"/>
    <property type="match status" value="1"/>
</dbReference>
<evidence type="ECO:0000259" key="2">
    <source>
        <dbReference type="PROSITE" id="PS50172"/>
    </source>
</evidence>
<reference evidence="4" key="1">
    <citation type="submission" date="2025-08" db="UniProtKB">
        <authorList>
            <consortium name="RefSeq"/>
        </authorList>
    </citation>
    <scope>IDENTIFICATION</scope>
    <source>
        <tissue evidence="4">Blood</tissue>
    </source>
</reference>
<gene>
    <name evidence="4" type="primary">LOC136995935</name>
</gene>
<evidence type="ECO:0000256" key="1">
    <source>
        <dbReference type="SAM" id="MobiDB-lite"/>
    </source>
</evidence>
<dbReference type="InterPro" id="IPR001357">
    <property type="entry name" value="BRCT_dom"/>
</dbReference>
<dbReference type="InterPro" id="IPR036420">
    <property type="entry name" value="BRCT_dom_sf"/>
</dbReference>
<evidence type="ECO:0000313" key="3">
    <source>
        <dbReference type="Proteomes" id="UP001652627"/>
    </source>
</evidence>
<feature type="domain" description="BRCT" evidence="2">
    <location>
        <begin position="27"/>
        <end position="104"/>
    </location>
</feature>
<accession>A0ABM4G780</accession>
<name>A0ABM4G780_9AVES</name>
<dbReference type="Proteomes" id="UP001652627">
    <property type="component" value="Unplaced"/>
</dbReference>
<evidence type="ECO:0000313" key="4">
    <source>
        <dbReference type="RefSeq" id="XP_067173031.1"/>
    </source>
</evidence>
<dbReference type="PANTHER" id="PTHR11370:SF5">
    <property type="entry name" value="DNA REPAIR PROTEIN XRCC1"/>
    <property type="match status" value="1"/>
</dbReference>
<proteinExistence type="predicted"/>
<organism evidence="3 4">
    <name type="scientific">Apteryx mantelli</name>
    <name type="common">North Island brown kiwi</name>
    <dbReference type="NCBI Taxonomy" id="2696672"/>
    <lineage>
        <taxon>Eukaryota</taxon>
        <taxon>Metazoa</taxon>
        <taxon>Chordata</taxon>
        <taxon>Craniata</taxon>
        <taxon>Vertebrata</taxon>
        <taxon>Euteleostomi</taxon>
        <taxon>Archelosauria</taxon>
        <taxon>Archosauria</taxon>
        <taxon>Dinosauria</taxon>
        <taxon>Saurischia</taxon>
        <taxon>Theropoda</taxon>
        <taxon>Coelurosauria</taxon>
        <taxon>Aves</taxon>
        <taxon>Palaeognathae</taxon>
        <taxon>Apterygiformes</taxon>
        <taxon>Apterygidae</taxon>
        <taxon>Apteryx</taxon>
    </lineage>
</organism>
<dbReference type="PANTHER" id="PTHR11370">
    <property type="entry name" value="DNA-REPAIR PROTEIN XRCC1"/>
    <property type="match status" value="1"/>
</dbReference>
<protein>
    <submittedName>
        <fullName evidence="4">DNA repair protein XRCC1-like</fullName>
    </submittedName>
</protein>
<dbReference type="SUPFAM" id="SSF52113">
    <property type="entry name" value="BRCT domain"/>
    <property type="match status" value="1"/>
</dbReference>
<feature type="region of interest" description="Disordered" evidence="1">
    <location>
        <begin position="1"/>
        <end position="26"/>
    </location>
</feature>
<keyword evidence="3" id="KW-1185">Reference proteome</keyword>
<dbReference type="GeneID" id="136995935"/>
<dbReference type="PROSITE" id="PS50172">
    <property type="entry name" value="BRCT"/>
    <property type="match status" value="1"/>
</dbReference>